<keyword evidence="7 9" id="KW-0505">Motor protein</keyword>
<dbReference type="InterPro" id="IPR008989">
    <property type="entry name" value="Myosin_S1_N"/>
</dbReference>
<dbReference type="FunFam" id="1.20.58.530:FF:000003">
    <property type="entry name" value="Myosin heavy chain 10"/>
    <property type="match status" value="1"/>
</dbReference>
<dbReference type="PROSITE" id="PS51844">
    <property type="entry name" value="SH3_LIKE"/>
    <property type="match status" value="1"/>
</dbReference>
<feature type="compositionally biased region" description="Basic and acidic residues" evidence="10">
    <location>
        <begin position="1673"/>
        <end position="1690"/>
    </location>
</feature>
<evidence type="ECO:0000256" key="8">
    <source>
        <dbReference type="ARBA" id="ARBA00023203"/>
    </source>
</evidence>
<keyword evidence="4" id="KW-0112">Calmodulin-binding</keyword>
<evidence type="ECO:0000256" key="7">
    <source>
        <dbReference type="ARBA" id="ARBA00023175"/>
    </source>
</evidence>
<dbReference type="InterPro" id="IPR036961">
    <property type="entry name" value="Kinesin_motor_dom_sf"/>
</dbReference>
<dbReference type="PRINTS" id="PR00193">
    <property type="entry name" value="MYOSINHEAVY"/>
</dbReference>
<dbReference type="GO" id="GO:0000146">
    <property type="term" value="F:microfilament motor activity"/>
    <property type="evidence" value="ECO:0007669"/>
    <property type="project" value="TreeGrafter"/>
</dbReference>
<evidence type="ECO:0000256" key="9">
    <source>
        <dbReference type="PROSITE-ProRule" id="PRU00782"/>
    </source>
</evidence>
<feature type="region of interest" description="Disordered" evidence="10">
    <location>
        <begin position="1015"/>
        <end position="1055"/>
    </location>
</feature>
<dbReference type="GO" id="GO:0007015">
    <property type="term" value="P:actin filament organization"/>
    <property type="evidence" value="ECO:0007669"/>
    <property type="project" value="TreeGrafter"/>
</dbReference>
<dbReference type="Pfam" id="PF00063">
    <property type="entry name" value="Myosin_head"/>
    <property type="match status" value="1"/>
</dbReference>
<dbReference type="FunFam" id="1.10.10.820:FF:000001">
    <property type="entry name" value="Myosin heavy chain"/>
    <property type="match status" value="1"/>
</dbReference>
<name>F1KPH0_ASCSU</name>
<feature type="compositionally biased region" description="Basic and acidic residues" evidence="10">
    <location>
        <begin position="1132"/>
        <end position="1147"/>
    </location>
</feature>
<evidence type="ECO:0000256" key="1">
    <source>
        <dbReference type="ARBA" id="ARBA00008314"/>
    </source>
</evidence>
<protein>
    <submittedName>
        <fullName evidence="13">Myosin-9</fullName>
    </submittedName>
</protein>
<dbReference type="InterPro" id="IPR002928">
    <property type="entry name" value="Myosin_tail"/>
</dbReference>
<sequence length="2074" mass="238795">MTFSSAISFNNGLRVDHRHSFIWIHHNTEKTRISIYKRGVVTLSEIMQDRCLIETGQRRHVLDLVEFRWICSMFHPRPSFDQMDGDLQYLTVKSIGLADPALQTEWAEKRYVWIPDRKEGFLLGCILKELSGECLIVRVVETGKEVTIGREDVQTANPPKFDKVEDMSSLSCLNEASVLHNLRQRYYSSLIYTYSGLFCVVVNPYKRMPMIYSEAVIERYRGRKRHEVPPHVFAVTDTAYRNMLHQREDQSILCTGESGAGKTENTKKVIQYLAHIAGAGRHARNPSTASPFKKAVAMSEHLSAIGQLEDQLLQANPILEAFGNSKTIKNDNSSRFGKFIRVNFDQSGYISGANIEHYLLEKSRTLRQAPNERSFHFFYQLLKGANENRRKALLLENDLSRYRFLSNGDTSIMNVDDAAEFFTTINAMTIMGFGENEIDAIMRTVSAVLLLGNMSFSQERTSDQALLEDDTVAQKVSVLLGLPTSELVKGFLRPRVKVGRDYVHKAQNQEQAQYAVEAIAKACYERMFRWLVTRINRSLGRTSRTGSAFIGILDIAGFEIFEMNSFEQLCINYTNEKLQQLFNSTMFVLEQDEYRREGIQWDFIDFGLDLQPTIDLIEKPMGILALLDEQCLFPKATDKSLVEKLVVNQSKHPKFVVPEMRAKSDFAVIHYAGRVDYSADQWLMKNMDPLNDSVVLLLQNSSDSFVAAIWKDVEFASMGVTESSNDMFGARIKKGMFRTTGHLYKEQLSRLMSTLQNTCPHFVRCIIPNREKKAGVICAPLVLEQLRCNGVLEGIRICRQGFPNRIPFQEFRQRYETLLARGALPPGFMDGKEAVKKILSVMEMDENVYRIGQSKVFFRAGVLAILEEERDRHLAGIVVSFQAACKGWLARRAFKKRIEQSNAIRVIQRNGLAWMRLRDWQWWRLFSKVKPLLEVTNNEALLAAKESELHELREVLQRKEDDLNDITERVEQLNNERAQLQEQLQVESVEKLEMEDMKERLVQRVEELEDQLKNANRQLEEDEEKLEKSSDARRKLQESSQHLEEQLEAEERAHQKALLDKTSAEQKLKAALKECDELGQSNQKLGKEKAICEERIAELSANLANEEEKYRQLTKVKTRMDSQLASLEEQLDGERISRSQSEAEKRQIAAEQREMKDAMEELQKKLYDLNTILVKREEELFQALAKYDEEQAKGQILVKQLKNASAELQEAKEDIENERSLRMKSERGKRDYMEELEALKQELLESQDKTQANVEMRAEREKQFQLLNMGFKKELEESKTSSELKINELKQKYAKQIDALNDQIDQLKRLKHQSEKSKELIEKELSEKNMLLEQCQGAKVDAERKRKVAESGLLEWQTKANDVELERASLANALSKAQVEIGQLHSSLESKEDDIASLQKKVVDLSDQLTESAEQLGVEKSQKGVLQEKVRDLENELEAEREVREDDEGTRQKMEKEIVNLKQQLMDLKSKGSEEALKQAEESRKKLCKDLEACQKQLEEAQADRQRSEKAKKKLMQENEDARVELDNLRAQYREMEKKQRKFDQQLAEERGKTATAIAERDQLAQDVRERGSKVLIMAKEMDEMRGCLEELERLKRSLQLELDNLMTTKDDAGRSAHELEREKRLLEAEVAKMKEEILELEDSYQSSEDARLRLEVNLQTVKNDLEKAVAVKEQENEEKRRNAQRRVRELEDELDAERRTRASAVQQKKKMEGELNKASADLDALTRQRDDLSRQLRKVTQSLKDLQQELEEMRTEKETTILRARDLDRKVRALEGEVNQLTETNTQLNLVKRKVEIERDDLAEELATKSAGIGIEEKKRLEAKIVELEEVIEEEQSNAELLNDKLKKAQNQVETLTTELTLERSLCEKTDGEKKILEQKNRELLAQLSEMESSGRARAQVTSLESKLQNLEDQYALEVQEKNTALRQARRLEKRLMEAAAATEERQRKIQQLEESVERANSRCRQVRRQLEEVEEEASRERYKARQLQRNIDELSETNETLSRENAQLKTSAALARRSGMPRASSSRFGSDLGSMGRGARSVGGDSTDFRLPGSASTQGSAYGEENDPAPPS</sequence>
<dbReference type="GO" id="GO:0045177">
    <property type="term" value="C:apical part of cell"/>
    <property type="evidence" value="ECO:0007669"/>
    <property type="project" value="UniProtKB-ARBA"/>
</dbReference>
<keyword evidence="5" id="KW-0175">Coiled coil</keyword>
<dbReference type="GO" id="GO:0005863">
    <property type="term" value="C:striated muscle myosin thick filament"/>
    <property type="evidence" value="ECO:0007669"/>
    <property type="project" value="UniProtKB-ARBA"/>
</dbReference>
<feature type="domain" description="Myosin motor" evidence="11">
    <location>
        <begin position="162"/>
        <end position="871"/>
    </location>
</feature>
<dbReference type="PANTHER" id="PTHR13140">
    <property type="entry name" value="MYOSIN"/>
    <property type="match status" value="1"/>
</dbReference>
<dbReference type="PANTHER" id="PTHR13140:SF857">
    <property type="entry name" value="MYOSIN-11"/>
    <property type="match status" value="1"/>
</dbReference>
<evidence type="ECO:0000256" key="2">
    <source>
        <dbReference type="ARBA" id="ARBA00022741"/>
    </source>
</evidence>
<feature type="compositionally biased region" description="Polar residues" evidence="10">
    <location>
        <begin position="1999"/>
        <end position="2012"/>
    </location>
</feature>
<dbReference type="Gene3D" id="1.10.10.820">
    <property type="match status" value="1"/>
</dbReference>
<dbReference type="CDD" id="cd01377">
    <property type="entry name" value="MYSc_class_II"/>
    <property type="match status" value="1"/>
</dbReference>
<dbReference type="SUPFAM" id="SSF90257">
    <property type="entry name" value="Myosin rod fragments"/>
    <property type="match status" value="4"/>
</dbReference>
<dbReference type="FunFam" id="3.40.850.10:FF:000101">
    <property type="entry name" value="Slow myosin heavy chain 2"/>
    <property type="match status" value="1"/>
</dbReference>
<feature type="region of interest" description="Disordered" evidence="10">
    <location>
        <begin position="1500"/>
        <end position="1519"/>
    </location>
</feature>
<keyword evidence="3 9" id="KW-0067">ATP-binding</keyword>
<dbReference type="GO" id="GO:0016020">
    <property type="term" value="C:membrane"/>
    <property type="evidence" value="ECO:0007669"/>
    <property type="project" value="TreeGrafter"/>
</dbReference>
<evidence type="ECO:0000256" key="6">
    <source>
        <dbReference type="ARBA" id="ARBA00023123"/>
    </source>
</evidence>
<dbReference type="Gene3D" id="3.30.70.1590">
    <property type="match status" value="1"/>
</dbReference>
<feature type="region of interest" description="Actin-binding" evidence="9">
    <location>
        <begin position="748"/>
        <end position="770"/>
    </location>
</feature>
<feature type="binding site" evidence="9">
    <location>
        <begin position="256"/>
        <end position="263"/>
    </location>
    <ligand>
        <name>ATP</name>
        <dbReference type="ChEBI" id="CHEBI:30616"/>
    </ligand>
</feature>
<dbReference type="GO" id="GO:0005524">
    <property type="term" value="F:ATP binding"/>
    <property type="evidence" value="ECO:0007669"/>
    <property type="project" value="UniProtKB-UniRule"/>
</dbReference>
<dbReference type="InterPro" id="IPR001609">
    <property type="entry name" value="Myosin_head_motor_dom-like"/>
</dbReference>
<feature type="region of interest" description="Disordered" evidence="10">
    <location>
        <begin position="1955"/>
        <end position="2074"/>
    </location>
</feature>
<feature type="region of interest" description="Disordered" evidence="10">
    <location>
        <begin position="1673"/>
        <end position="1716"/>
    </location>
</feature>
<proteinExistence type="evidence at transcript level"/>
<dbReference type="FunFam" id="1.20.5.4820:FF:000002">
    <property type="entry name" value="Myosin heavy chain 10"/>
    <property type="match status" value="1"/>
</dbReference>
<dbReference type="Gene3D" id="1.20.5.370">
    <property type="match status" value="1"/>
</dbReference>
<dbReference type="GO" id="GO:0051015">
    <property type="term" value="F:actin filament binding"/>
    <property type="evidence" value="ECO:0007669"/>
    <property type="project" value="InterPro"/>
</dbReference>
<dbReference type="Pfam" id="PF02736">
    <property type="entry name" value="Myosin_N"/>
    <property type="match status" value="1"/>
</dbReference>
<evidence type="ECO:0000313" key="13">
    <source>
        <dbReference type="EMBL" id="ADY39774.1"/>
    </source>
</evidence>
<dbReference type="InterPro" id="IPR014751">
    <property type="entry name" value="XRCC4-like_C"/>
</dbReference>
<dbReference type="Gene3D" id="2.30.30.360">
    <property type="entry name" value="Myosin S1 fragment, N-terminal"/>
    <property type="match status" value="1"/>
</dbReference>
<keyword evidence="2 9" id="KW-0547">Nucleotide-binding</keyword>
<dbReference type="EMBL" id="JI163791">
    <property type="protein sequence ID" value="ADY39774.1"/>
    <property type="molecule type" value="mRNA"/>
</dbReference>
<dbReference type="GO" id="GO:0060972">
    <property type="term" value="P:left/right pattern formation"/>
    <property type="evidence" value="ECO:0007669"/>
    <property type="project" value="UniProtKB-ARBA"/>
</dbReference>
<dbReference type="PROSITE" id="PS50096">
    <property type="entry name" value="IQ"/>
    <property type="match status" value="1"/>
</dbReference>
<dbReference type="Gene3D" id="1.20.58.530">
    <property type="match status" value="1"/>
</dbReference>
<keyword evidence="6 9" id="KW-0518">Myosin</keyword>
<evidence type="ECO:0000256" key="3">
    <source>
        <dbReference type="ARBA" id="ARBA00022840"/>
    </source>
</evidence>
<dbReference type="PROSITE" id="PS51456">
    <property type="entry name" value="MYOSIN_MOTOR"/>
    <property type="match status" value="1"/>
</dbReference>
<dbReference type="GO" id="GO:0005516">
    <property type="term" value="F:calmodulin binding"/>
    <property type="evidence" value="ECO:0007669"/>
    <property type="project" value="UniProtKB-KW"/>
</dbReference>
<feature type="region of interest" description="Disordered" evidence="10">
    <location>
        <begin position="1127"/>
        <end position="1147"/>
    </location>
</feature>
<keyword evidence="8 9" id="KW-0009">Actin-binding</keyword>
<dbReference type="FunFam" id="1.20.120.720:FF:000001">
    <property type="entry name" value="Myosin heavy chain, muscle"/>
    <property type="match status" value="1"/>
</dbReference>
<dbReference type="InterPro" id="IPR027417">
    <property type="entry name" value="P-loop_NTPase"/>
</dbReference>
<dbReference type="Gene3D" id="3.40.850.10">
    <property type="entry name" value="Kinesin motor domain"/>
    <property type="match status" value="1"/>
</dbReference>
<dbReference type="InterPro" id="IPR004009">
    <property type="entry name" value="SH3_Myosin"/>
</dbReference>
<dbReference type="Pfam" id="PF01576">
    <property type="entry name" value="Myosin_tail_1"/>
    <property type="match status" value="1"/>
</dbReference>
<dbReference type="SUPFAM" id="SSF52540">
    <property type="entry name" value="P-loop containing nucleoside triphosphate hydrolases"/>
    <property type="match status" value="1"/>
</dbReference>
<dbReference type="SMART" id="SM00242">
    <property type="entry name" value="MYSc"/>
    <property type="match status" value="1"/>
</dbReference>
<evidence type="ECO:0000259" key="11">
    <source>
        <dbReference type="PROSITE" id="PS51456"/>
    </source>
</evidence>
<evidence type="ECO:0000256" key="5">
    <source>
        <dbReference type="ARBA" id="ARBA00023054"/>
    </source>
</evidence>
<evidence type="ECO:0000256" key="10">
    <source>
        <dbReference type="SAM" id="MobiDB-lite"/>
    </source>
</evidence>
<accession>F1KPH0</accession>
<feature type="compositionally biased region" description="Basic and acidic residues" evidence="10">
    <location>
        <begin position="1970"/>
        <end position="1985"/>
    </location>
</feature>
<dbReference type="Gene3D" id="1.20.120.720">
    <property type="entry name" value="Myosin VI head, motor domain, U50 subdomain"/>
    <property type="match status" value="1"/>
</dbReference>
<feature type="domain" description="Myosin N-terminal SH3-like" evidence="12">
    <location>
        <begin position="107"/>
        <end position="158"/>
    </location>
</feature>
<dbReference type="Gene3D" id="1.20.5.340">
    <property type="match status" value="2"/>
</dbReference>
<evidence type="ECO:0000256" key="4">
    <source>
        <dbReference type="ARBA" id="ARBA00022860"/>
    </source>
</evidence>
<dbReference type="GO" id="GO:0016459">
    <property type="term" value="C:myosin complex"/>
    <property type="evidence" value="ECO:0007669"/>
    <property type="project" value="UniProtKB-KW"/>
</dbReference>
<dbReference type="Gene3D" id="4.10.270.10">
    <property type="entry name" value="Myosin, subunit A"/>
    <property type="match status" value="1"/>
</dbReference>
<organism evidence="13">
    <name type="scientific">Ascaris suum</name>
    <name type="common">Pig roundworm</name>
    <name type="synonym">Ascaris lumbricoides</name>
    <dbReference type="NCBI Taxonomy" id="6253"/>
    <lineage>
        <taxon>Eukaryota</taxon>
        <taxon>Metazoa</taxon>
        <taxon>Ecdysozoa</taxon>
        <taxon>Nematoda</taxon>
        <taxon>Chromadorea</taxon>
        <taxon>Rhabditida</taxon>
        <taxon>Spirurina</taxon>
        <taxon>Ascaridomorpha</taxon>
        <taxon>Ascaridoidea</taxon>
        <taxon>Ascarididae</taxon>
        <taxon>Ascaris</taxon>
    </lineage>
</organism>
<reference evidence="13" key="1">
    <citation type="journal article" date="2011" name="Genome Res.">
        <title>Deep small RNA sequencing from the nematode Ascaris reveals conservation, functional diversification, and novel developmental profiles.</title>
        <authorList>
            <person name="Wang J."/>
            <person name="Czech B."/>
            <person name="Crunk A."/>
            <person name="Wallace A."/>
            <person name="Mitreva M."/>
            <person name="Hannon G.J."/>
            <person name="Davis R.E."/>
        </authorList>
    </citation>
    <scope>NUCLEOTIDE SEQUENCE</scope>
</reference>
<evidence type="ECO:0000259" key="12">
    <source>
        <dbReference type="PROSITE" id="PS51844"/>
    </source>
</evidence>
<comment type="similarity">
    <text evidence="1 9">Belongs to the TRAFAC class myosin-kinesin ATPase superfamily. Myosin family.</text>
</comment>
<feature type="compositionally biased region" description="Basic and acidic residues" evidence="10">
    <location>
        <begin position="1025"/>
        <end position="1055"/>
    </location>
</feature>